<dbReference type="AlphaFoldDB" id="A0AAE1WWK8"/>
<dbReference type="PANTHER" id="PTHR37984:SF5">
    <property type="entry name" value="PROTEIN NYNRIN-LIKE"/>
    <property type="match status" value="1"/>
</dbReference>
<dbReference type="GO" id="GO:0003676">
    <property type="term" value="F:nucleic acid binding"/>
    <property type="evidence" value="ECO:0007669"/>
    <property type="project" value="InterPro"/>
</dbReference>
<evidence type="ECO:0000259" key="1">
    <source>
        <dbReference type="PROSITE" id="PS50994"/>
    </source>
</evidence>
<dbReference type="Proteomes" id="UP001289374">
    <property type="component" value="Unassembled WGS sequence"/>
</dbReference>
<dbReference type="InterPro" id="IPR050951">
    <property type="entry name" value="Retrovirus_Pol_polyprotein"/>
</dbReference>
<sequence>MTKSSDGHLYILGATDYFSKWVDAVPFTEMKKDNVVDFIRTDIIYRYGVPRYTITYNGKSFCNSLTDKLCQKFDLKKNSSMYYAAANGFAEAFRKTLCNLLKKVVPKSKCDWHKRIGEALRAYKTTVRTPTQATPYALVYGEEPIFPLEYKSHHLG</sequence>
<dbReference type="GO" id="GO:0015074">
    <property type="term" value="P:DNA integration"/>
    <property type="evidence" value="ECO:0007669"/>
    <property type="project" value="InterPro"/>
</dbReference>
<evidence type="ECO:0000313" key="2">
    <source>
        <dbReference type="EMBL" id="KAK4400756.1"/>
    </source>
</evidence>
<evidence type="ECO:0000313" key="3">
    <source>
        <dbReference type="Proteomes" id="UP001289374"/>
    </source>
</evidence>
<accession>A0AAE1WWK8</accession>
<organism evidence="2 3">
    <name type="scientific">Sesamum angolense</name>
    <dbReference type="NCBI Taxonomy" id="2727404"/>
    <lineage>
        <taxon>Eukaryota</taxon>
        <taxon>Viridiplantae</taxon>
        <taxon>Streptophyta</taxon>
        <taxon>Embryophyta</taxon>
        <taxon>Tracheophyta</taxon>
        <taxon>Spermatophyta</taxon>
        <taxon>Magnoliopsida</taxon>
        <taxon>eudicotyledons</taxon>
        <taxon>Gunneridae</taxon>
        <taxon>Pentapetalae</taxon>
        <taxon>asterids</taxon>
        <taxon>lamiids</taxon>
        <taxon>Lamiales</taxon>
        <taxon>Pedaliaceae</taxon>
        <taxon>Sesamum</taxon>
    </lineage>
</organism>
<proteinExistence type="predicted"/>
<comment type="caution">
    <text evidence="2">The sequence shown here is derived from an EMBL/GenBank/DDBJ whole genome shotgun (WGS) entry which is preliminary data.</text>
</comment>
<gene>
    <name evidence="2" type="ORF">Sango_1181700</name>
</gene>
<name>A0AAE1WWK8_9LAMI</name>
<dbReference type="InterPro" id="IPR001584">
    <property type="entry name" value="Integrase_cat-core"/>
</dbReference>
<dbReference type="Gene3D" id="3.30.420.10">
    <property type="entry name" value="Ribonuclease H-like superfamily/Ribonuclease H"/>
    <property type="match status" value="1"/>
</dbReference>
<reference evidence="2" key="1">
    <citation type="submission" date="2020-06" db="EMBL/GenBank/DDBJ databases">
        <authorList>
            <person name="Li T."/>
            <person name="Hu X."/>
            <person name="Zhang T."/>
            <person name="Song X."/>
            <person name="Zhang H."/>
            <person name="Dai N."/>
            <person name="Sheng W."/>
            <person name="Hou X."/>
            <person name="Wei L."/>
        </authorList>
    </citation>
    <scope>NUCLEOTIDE SEQUENCE</scope>
    <source>
        <strain evidence="2">K16</strain>
        <tissue evidence="2">Leaf</tissue>
    </source>
</reference>
<reference evidence="2" key="2">
    <citation type="journal article" date="2024" name="Plant">
        <title>Genomic evolution and insights into agronomic trait innovations of Sesamum species.</title>
        <authorList>
            <person name="Miao H."/>
            <person name="Wang L."/>
            <person name="Qu L."/>
            <person name="Liu H."/>
            <person name="Sun Y."/>
            <person name="Le M."/>
            <person name="Wang Q."/>
            <person name="Wei S."/>
            <person name="Zheng Y."/>
            <person name="Lin W."/>
            <person name="Duan Y."/>
            <person name="Cao H."/>
            <person name="Xiong S."/>
            <person name="Wang X."/>
            <person name="Wei L."/>
            <person name="Li C."/>
            <person name="Ma Q."/>
            <person name="Ju M."/>
            <person name="Zhao R."/>
            <person name="Li G."/>
            <person name="Mu C."/>
            <person name="Tian Q."/>
            <person name="Mei H."/>
            <person name="Zhang T."/>
            <person name="Gao T."/>
            <person name="Zhang H."/>
        </authorList>
    </citation>
    <scope>NUCLEOTIDE SEQUENCE</scope>
    <source>
        <strain evidence="2">K16</strain>
    </source>
</reference>
<keyword evidence="3" id="KW-1185">Reference proteome</keyword>
<feature type="domain" description="Integrase catalytic" evidence="1">
    <location>
        <begin position="1"/>
        <end position="143"/>
    </location>
</feature>
<dbReference type="PANTHER" id="PTHR37984">
    <property type="entry name" value="PROTEIN CBG26694"/>
    <property type="match status" value="1"/>
</dbReference>
<dbReference type="PROSITE" id="PS50994">
    <property type="entry name" value="INTEGRASE"/>
    <property type="match status" value="1"/>
</dbReference>
<protein>
    <recommendedName>
        <fullName evidence="1">Integrase catalytic domain-containing protein</fullName>
    </recommendedName>
</protein>
<dbReference type="SUPFAM" id="SSF53098">
    <property type="entry name" value="Ribonuclease H-like"/>
    <property type="match status" value="1"/>
</dbReference>
<dbReference type="InterPro" id="IPR036397">
    <property type="entry name" value="RNaseH_sf"/>
</dbReference>
<dbReference type="InterPro" id="IPR012337">
    <property type="entry name" value="RNaseH-like_sf"/>
</dbReference>
<dbReference type="EMBL" id="JACGWL010000006">
    <property type="protein sequence ID" value="KAK4400756.1"/>
    <property type="molecule type" value="Genomic_DNA"/>
</dbReference>